<evidence type="ECO:0000256" key="3">
    <source>
        <dbReference type="ARBA" id="ARBA00022691"/>
    </source>
</evidence>
<dbReference type="InterPro" id="IPR002052">
    <property type="entry name" value="DNA_methylase_N6_adenine_CS"/>
</dbReference>
<dbReference type="PROSITE" id="PS00092">
    <property type="entry name" value="N6_MTASE"/>
    <property type="match status" value="1"/>
</dbReference>
<dbReference type="Gene3D" id="1.10.10.2830">
    <property type="match status" value="1"/>
</dbReference>
<dbReference type="PROSITE" id="PS51143">
    <property type="entry name" value="MT_A70"/>
    <property type="match status" value="1"/>
</dbReference>
<dbReference type="GO" id="GO:0001734">
    <property type="term" value="F:mRNA m(6)A methyltransferase activity"/>
    <property type="evidence" value="ECO:0007669"/>
    <property type="project" value="UniProtKB-ARBA"/>
</dbReference>
<gene>
    <name evidence="5" type="ORF">MM415A02659_0004</name>
    <name evidence="6" type="ORF">MM415B02229_0014</name>
</gene>
<feature type="domain" description="ParB-like N-terminal" evidence="4">
    <location>
        <begin position="1"/>
        <end position="85"/>
    </location>
</feature>
<evidence type="ECO:0000256" key="2">
    <source>
        <dbReference type="ARBA" id="ARBA00022679"/>
    </source>
</evidence>
<dbReference type="InterPro" id="IPR036086">
    <property type="entry name" value="ParB/Sulfiredoxin_sf"/>
</dbReference>
<dbReference type="EMBL" id="MT142570">
    <property type="protein sequence ID" value="QJA85376.1"/>
    <property type="molecule type" value="Genomic_DNA"/>
</dbReference>
<dbReference type="AlphaFoldDB" id="A0A6M3JVI8"/>
<evidence type="ECO:0000259" key="4">
    <source>
        <dbReference type="SMART" id="SM00470"/>
    </source>
</evidence>
<dbReference type="PANTHER" id="PTHR12829">
    <property type="entry name" value="N6-ADENOSINE-METHYLTRANSFERASE"/>
    <property type="match status" value="1"/>
</dbReference>
<dbReference type="SMART" id="SM00470">
    <property type="entry name" value="ParB"/>
    <property type="match status" value="1"/>
</dbReference>
<dbReference type="SUPFAM" id="SSF110849">
    <property type="entry name" value="ParB/Sulfiredoxin"/>
    <property type="match status" value="1"/>
</dbReference>
<dbReference type="InterPro" id="IPR003115">
    <property type="entry name" value="ParB_N"/>
</dbReference>
<dbReference type="Pfam" id="PF02195">
    <property type="entry name" value="ParB_N"/>
    <property type="match status" value="1"/>
</dbReference>
<organism evidence="5">
    <name type="scientific">viral metagenome</name>
    <dbReference type="NCBI Taxonomy" id="1070528"/>
    <lineage>
        <taxon>unclassified sequences</taxon>
        <taxon>metagenomes</taxon>
        <taxon>organismal metagenomes</taxon>
    </lineage>
</organism>
<keyword evidence="2 5" id="KW-0808">Transferase</keyword>
<sequence>MKIALSRINDTGAKREHGSIVSLKDSIASVGLINPLTVDEDYNLMAGRRRYQAIKELAWSEVDVRIIPVSGDRLKAFRVAIDENLKRKNLSDPEVAIAIKEYDSLKRELEGETKPQDYLKRGSRMPQCSEREGWTQDKTAEDLGISRQAVGKAIKIAEAIEEHPELAGLKGEQILRKASMDEKKEQINNLNPLEGIFDVIVIDPPWEIAGKYDPDSRRAIPDYPMMSYEQIEQIKLPASEDCVLWLWVTNLNIHDGLHLLEAWGFEYKNILTWAKDRFGLGNWLRGQTEHCLLGIKGKPVFSGSSISTLLNAPRTTHSTKPDAFYELVGRCCTGRKLDYFSRQIREGWLSYGNEV</sequence>
<evidence type="ECO:0000313" key="6">
    <source>
        <dbReference type="EMBL" id="QJA85376.1"/>
    </source>
</evidence>
<proteinExistence type="predicted"/>
<dbReference type="Gene3D" id="3.90.1530.30">
    <property type="match status" value="1"/>
</dbReference>
<accession>A0A6M3JVI8</accession>
<keyword evidence="3" id="KW-0949">S-adenosyl-L-methionine</keyword>
<evidence type="ECO:0000256" key="1">
    <source>
        <dbReference type="ARBA" id="ARBA00022603"/>
    </source>
</evidence>
<name>A0A6M3JVI8_9ZZZZ</name>
<dbReference type="InterPro" id="IPR029063">
    <property type="entry name" value="SAM-dependent_MTases_sf"/>
</dbReference>
<evidence type="ECO:0000313" key="5">
    <source>
        <dbReference type="EMBL" id="QJA72647.1"/>
    </source>
</evidence>
<dbReference type="Pfam" id="PF05063">
    <property type="entry name" value="MT-A70"/>
    <property type="match status" value="1"/>
</dbReference>
<protein>
    <submittedName>
        <fullName evidence="5">Putative methyltransferase</fullName>
    </submittedName>
</protein>
<dbReference type="Gene3D" id="3.40.50.150">
    <property type="entry name" value="Vaccinia Virus protein VP39"/>
    <property type="match status" value="1"/>
</dbReference>
<reference evidence="5" key="1">
    <citation type="submission" date="2020-03" db="EMBL/GenBank/DDBJ databases">
        <title>The deep terrestrial virosphere.</title>
        <authorList>
            <person name="Holmfeldt K."/>
            <person name="Nilsson E."/>
            <person name="Simone D."/>
            <person name="Lopez-Fernandez M."/>
            <person name="Wu X."/>
            <person name="de Brujin I."/>
            <person name="Lundin D."/>
            <person name="Andersson A."/>
            <person name="Bertilsson S."/>
            <person name="Dopson M."/>
        </authorList>
    </citation>
    <scope>NUCLEOTIDE SEQUENCE</scope>
    <source>
        <strain evidence="5">MM415A02659</strain>
        <strain evidence="6">MM415B02229</strain>
    </source>
</reference>
<dbReference type="PANTHER" id="PTHR12829:SF7">
    <property type="entry name" value="N6-ADENOSINE-METHYLTRANSFERASE CATALYTIC SUBUNIT"/>
    <property type="match status" value="1"/>
</dbReference>
<dbReference type="GO" id="GO:0032259">
    <property type="term" value="P:methylation"/>
    <property type="evidence" value="ECO:0007669"/>
    <property type="project" value="UniProtKB-KW"/>
</dbReference>
<dbReference type="InterPro" id="IPR007757">
    <property type="entry name" value="MT-A70-like"/>
</dbReference>
<dbReference type="SUPFAM" id="SSF53335">
    <property type="entry name" value="S-adenosyl-L-methionine-dependent methyltransferases"/>
    <property type="match status" value="1"/>
</dbReference>
<dbReference type="EMBL" id="MT141968">
    <property type="protein sequence ID" value="QJA72647.1"/>
    <property type="molecule type" value="Genomic_DNA"/>
</dbReference>
<dbReference type="GO" id="GO:0003676">
    <property type="term" value="F:nucleic acid binding"/>
    <property type="evidence" value="ECO:0007669"/>
    <property type="project" value="InterPro"/>
</dbReference>
<keyword evidence="1 5" id="KW-0489">Methyltransferase</keyword>